<feature type="domain" description="Fe2OG dioxygenase" evidence="1">
    <location>
        <begin position="68"/>
        <end position="175"/>
    </location>
</feature>
<dbReference type="Pfam" id="PF13640">
    <property type="entry name" value="2OG-FeII_Oxy_3"/>
    <property type="match status" value="1"/>
</dbReference>
<dbReference type="Gene3D" id="2.60.120.620">
    <property type="entry name" value="q2cbj1_9rhob like domain"/>
    <property type="match status" value="1"/>
</dbReference>
<dbReference type="PROSITE" id="PS51471">
    <property type="entry name" value="FE2OG_OXY"/>
    <property type="match status" value="1"/>
</dbReference>
<dbReference type="InterPro" id="IPR044862">
    <property type="entry name" value="Pro_4_hyd_alph_FE2OG_OXY"/>
</dbReference>
<accession>A0A382UR70</accession>
<feature type="non-terminal residue" evidence="2">
    <location>
        <position position="1"/>
    </location>
</feature>
<dbReference type="AlphaFoldDB" id="A0A382UR70"/>
<proteinExistence type="predicted"/>
<dbReference type="SUPFAM" id="SSF51197">
    <property type="entry name" value="Clavaminate synthase-like"/>
    <property type="match status" value="1"/>
</dbReference>
<name>A0A382UR70_9ZZZZ</name>
<protein>
    <recommendedName>
        <fullName evidence="1">Fe2OG dioxygenase domain-containing protein</fullName>
    </recommendedName>
</protein>
<reference evidence="2" key="1">
    <citation type="submission" date="2018-05" db="EMBL/GenBank/DDBJ databases">
        <authorList>
            <person name="Lanie J.A."/>
            <person name="Ng W.-L."/>
            <person name="Kazmierczak K.M."/>
            <person name="Andrzejewski T.M."/>
            <person name="Davidsen T.M."/>
            <person name="Wayne K.J."/>
            <person name="Tettelin H."/>
            <person name="Glass J.I."/>
            <person name="Rusch D."/>
            <person name="Podicherti R."/>
            <person name="Tsui H.-C.T."/>
            <person name="Winkler M.E."/>
        </authorList>
    </citation>
    <scope>NUCLEOTIDE SEQUENCE</scope>
</reference>
<gene>
    <name evidence="2" type="ORF">METZ01_LOCUS389035</name>
</gene>
<evidence type="ECO:0000313" key="2">
    <source>
        <dbReference type="EMBL" id="SVD36181.1"/>
    </source>
</evidence>
<sequence length="178" mass="20678">AMAEAQETMGKEGDIGWDTDMYKKNIGGGLESELVLLNEEWIYEKVWPWMETANEKFEWGLTIDGCEDSRVIRLSMYNEHGHNNKYYSWHIDGLGNQKHADAEGKVRKLTMEIVLNDDFEGGEFEHLHYRYGRCDPVPTPYRKGDVIIFPSYLDHRIGEIKDGIRYSLVHYFTGPPIT</sequence>
<evidence type="ECO:0000259" key="1">
    <source>
        <dbReference type="PROSITE" id="PS51471"/>
    </source>
</evidence>
<organism evidence="2">
    <name type="scientific">marine metagenome</name>
    <dbReference type="NCBI Taxonomy" id="408172"/>
    <lineage>
        <taxon>unclassified sequences</taxon>
        <taxon>metagenomes</taxon>
        <taxon>ecological metagenomes</taxon>
    </lineage>
</organism>
<dbReference type="EMBL" id="UINC01145820">
    <property type="protein sequence ID" value="SVD36181.1"/>
    <property type="molecule type" value="Genomic_DNA"/>
</dbReference>
<dbReference type="InterPro" id="IPR005123">
    <property type="entry name" value="Oxoglu/Fe-dep_dioxygenase_dom"/>
</dbReference>